<dbReference type="Proteomes" id="UP000192277">
    <property type="component" value="Unassembled WGS sequence"/>
</dbReference>
<comment type="caution">
    <text evidence="1">The sequence shown here is derived from an EMBL/GenBank/DDBJ whole genome shotgun (WGS) entry which is preliminary data.</text>
</comment>
<dbReference type="RefSeq" id="WP_014217122.1">
    <property type="nucleotide sequence ID" value="NZ_LWBO01000084.1"/>
</dbReference>
<reference evidence="1 2" key="1">
    <citation type="submission" date="2016-04" db="EMBL/GenBank/DDBJ databases">
        <authorList>
            <person name="Chen L."/>
            <person name="Zhuang W."/>
            <person name="Wang G."/>
        </authorList>
    </citation>
    <scope>NUCLEOTIDE SEQUENCE [LARGE SCALE GENOMIC DNA]</scope>
    <source>
        <strain evidence="2">GR20</strain>
    </source>
</reference>
<evidence type="ECO:0008006" key="3">
    <source>
        <dbReference type="Google" id="ProtNLM"/>
    </source>
</evidence>
<dbReference type="EMBL" id="LWBO01000084">
    <property type="protein sequence ID" value="OQP39113.1"/>
    <property type="molecule type" value="Genomic_DNA"/>
</dbReference>
<organism evidence="1 2">
    <name type="scientific">Niastella koreensis</name>
    <dbReference type="NCBI Taxonomy" id="354356"/>
    <lineage>
        <taxon>Bacteria</taxon>
        <taxon>Pseudomonadati</taxon>
        <taxon>Bacteroidota</taxon>
        <taxon>Chitinophagia</taxon>
        <taxon>Chitinophagales</taxon>
        <taxon>Chitinophagaceae</taxon>
        <taxon>Niastella</taxon>
    </lineage>
</organism>
<name>A0ABX3NLN5_9BACT</name>
<sequence length="61" mass="7282">MNDDLENLTSQELRAFLRQETRKFLALLERNGTIAELEEQRETIRKLSDMLKEKEKQSDND</sequence>
<protein>
    <recommendedName>
        <fullName evidence="3">50S ribosomal protein L29</fullName>
    </recommendedName>
</protein>
<accession>A0ABX3NLN5</accession>
<gene>
    <name evidence="1" type="ORF">A4D02_17420</name>
</gene>
<evidence type="ECO:0000313" key="1">
    <source>
        <dbReference type="EMBL" id="OQP39113.1"/>
    </source>
</evidence>
<proteinExistence type="predicted"/>
<keyword evidence="2" id="KW-1185">Reference proteome</keyword>
<evidence type="ECO:0000313" key="2">
    <source>
        <dbReference type="Proteomes" id="UP000192277"/>
    </source>
</evidence>